<dbReference type="InterPro" id="IPR036390">
    <property type="entry name" value="WH_DNA-bd_sf"/>
</dbReference>
<keyword evidence="9 12" id="KW-0804">Transcription</keyword>
<evidence type="ECO:0000256" key="6">
    <source>
        <dbReference type="ARBA" id="ARBA00022813"/>
    </source>
</evidence>
<feature type="domain" description="LexA repressor DNA-binding" evidence="15">
    <location>
        <begin position="1"/>
        <end position="57"/>
    </location>
</feature>
<evidence type="ECO:0000256" key="1">
    <source>
        <dbReference type="ARBA" id="ARBA00007484"/>
    </source>
</evidence>
<dbReference type="SUPFAM" id="SSF51306">
    <property type="entry name" value="LexA/Signal peptidase"/>
    <property type="match status" value="1"/>
</dbReference>
<evidence type="ECO:0000256" key="3">
    <source>
        <dbReference type="ARBA" id="ARBA00022705"/>
    </source>
</evidence>
<evidence type="ECO:0000256" key="10">
    <source>
        <dbReference type="ARBA" id="ARBA00023204"/>
    </source>
</evidence>
<dbReference type="Proteomes" id="UP000051717">
    <property type="component" value="Unassembled WGS sequence"/>
</dbReference>
<dbReference type="GO" id="GO:0003677">
    <property type="term" value="F:DNA binding"/>
    <property type="evidence" value="ECO:0007669"/>
    <property type="project" value="UniProtKB-UniRule"/>
</dbReference>
<dbReference type="InterPro" id="IPR006199">
    <property type="entry name" value="LexA_DNA-bd_dom"/>
</dbReference>
<keyword evidence="6 12" id="KW-0068">Autocatalytic cleavage</keyword>
<dbReference type="PANTHER" id="PTHR33516">
    <property type="entry name" value="LEXA REPRESSOR"/>
    <property type="match status" value="1"/>
</dbReference>
<evidence type="ECO:0000313" key="16">
    <source>
        <dbReference type="EMBL" id="KPK67608.1"/>
    </source>
</evidence>
<dbReference type="AlphaFoldDB" id="A0A0S8G3J0"/>
<dbReference type="GO" id="GO:0006508">
    <property type="term" value="P:proteolysis"/>
    <property type="evidence" value="ECO:0007669"/>
    <property type="project" value="InterPro"/>
</dbReference>
<dbReference type="InterPro" id="IPR036388">
    <property type="entry name" value="WH-like_DNA-bd_sf"/>
</dbReference>
<dbReference type="InterPro" id="IPR039418">
    <property type="entry name" value="LexA-like"/>
</dbReference>
<keyword evidence="3 12" id="KW-0235">DNA replication</keyword>
<sequence length="207" mass="23033">MMMLTRRQREVYEFIRAYVAREGVAPSYDEIRRHFGFRSLNSVQKHLRRLAEKGVIQSPWRNQKRALALVDWERSGTVELPLLGPVAAGRPLEVVEQPGTVEVPQAMLHHGEHYALEVEGQSMVDDGILDGDLLIVKRQETADDGQTVVALVDGEATVKRFYRTGAGVELRPANAALSPIVVTEGEFSIRGVVVGLIRNYGASHYTS</sequence>
<organism evidence="16 17">
    <name type="scientific">candidate division TA06 bacterium SM23_40</name>
    <dbReference type="NCBI Taxonomy" id="1703774"/>
    <lineage>
        <taxon>Bacteria</taxon>
        <taxon>Bacteria division TA06</taxon>
    </lineage>
</organism>
<dbReference type="Pfam" id="PF00717">
    <property type="entry name" value="Peptidase_S24"/>
    <property type="match status" value="1"/>
</dbReference>
<comment type="catalytic activity">
    <reaction evidence="12">
        <text>Hydrolysis of Ala-|-Gly bond in repressor LexA.</text>
        <dbReference type="EC" id="3.4.21.88"/>
    </reaction>
</comment>
<evidence type="ECO:0000256" key="8">
    <source>
        <dbReference type="ARBA" id="ARBA00023125"/>
    </source>
</evidence>
<dbReference type="GO" id="GO:0006260">
    <property type="term" value="P:DNA replication"/>
    <property type="evidence" value="ECO:0007669"/>
    <property type="project" value="UniProtKB-UniRule"/>
</dbReference>
<feature type="DNA-binding region" description="H-T-H motif" evidence="12">
    <location>
        <begin position="28"/>
        <end position="48"/>
    </location>
</feature>
<dbReference type="GO" id="GO:0045892">
    <property type="term" value="P:negative regulation of DNA-templated transcription"/>
    <property type="evidence" value="ECO:0007669"/>
    <property type="project" value="UniProtKB-UniRule"/>
</dbReference>
<feature type="site" description="Cleavage; by autolysis" evidence="12">
    <location>
        <begin position="88"/>
        <end position="89"/>
    </location>
</feature>
<dbReference type="InterPro" id="IPR015927">
    <property type="entry name" value="Peptidase_S24_S26A/B/C"/>
</dbReference>
<dbReference type="GO" id="GO:0006281">
    <property type="term" value="P:DNA repair"/>
    <property type="evidence" value="ECO:0007669"/>
    <property type="project" value="UniProtKB-UniRule"/>
</dbReference>
<dbReference type="PRINTS" id="PR00726">
    <property type="entry name" value="LEXASERPTASE"/>
</dbReference>
<dbReference type="InterPro" id="IPR006200">
    <property type="entry name" value="LexA"/>
</dbReference>
<comment type="function">
    <text evidence="12">Represses a number of genes involved in the response to DNA damage (SOS response), including recA and lexA. In the presence of single-stranded DNA, RecA interacts with LexA causing an autocatalytic cleavage which disrupts the DNA-binding part of LexA, leading to derepression of the SOS regulon and eventually DNA repair.</text>
</comment>
<keyword evidence="4 12" id="KW-0227">DNA damage</keyword>
<dbReference type="EMBL" id="LJUI01000117">
    <property type="protein sequence ID" value="KPK67608.1"/>
    <property type="molecule type" value="Genomic_DNA"/>
</dbReference>
<evidence type="ECO:0000256" key="11">
    <source>
        <dbReference type="ARBA" id="ARBA00023236"/>
    </source>
</evidence>
<gene>
    <name evidence="12" type="primary">lexA</name>
    <name evidence="16" type="ORF">AMJ82_10270</name>
</gene>
<keyword evidence="7 12" id="KW-0805">Transcription regulation</keyword>
<dbReference type="FunFam" id="2.10.109.10:FF:000001">
    <property type="entry name" value="LexA repressor"/>
    <property type="match status" value="1"/>
</dbReference>
<evidence type="ECO:0000256" key="9">
    <source>
        <dbReference type="ARBA" id="ARBA00023163"/>
    </source>
</evidence>
<evidence type="ECO:0000256" key="2">
    <source>
        <dbReference type="ARBA" id="ARBA00022491"/>
    </source>
</evidence>
<dbReference type="GO" id="GO:0009432">
    <property type="term" value="P:SOS response"/>
    <property type="evidence" value="ECO:0007669"/>
    <property type="project" value="UniProtKB-UniRule"/>
</dbReference>
<comment type="subunit">
    <text evidence="12">Homodimer.</text>
</comment>
<evidence type="ECO:0000256" key="7">
    <source>
        <dbReference type="ARBA" id="ARBA00023015"/>
    </source>
</evidence>
<keyword evidence="2 12" id="KW-0678">Repressor</keyword>
<dbReference type="Gene3D" id="1.10.10.10">
    <property type="entry name" value="Winged helix-like DNA-binding domain superfamily/Winged helix DNA-binding domain"/>
    <property type="match status" value="1"/>
</dbReference>
<keyword evidence="10 12" id="KW-0234">DNA repair</keyword>
<dbReference type="PANTHER" id="PTHR33516:SF2">
    <property type="entry name" value="LEXA REPRESSOR-RELATED"/>
    <property type="match status" value="1"/>
</dbReference>
<evidence type="ECO:0000259" key="15">
    <source>
        <dbReference type="Pfam" id="PF01726"/>
    </source>
</evidence>
<evidence type="ECO:0000256" key="12">
    <source>
        <dbReference type="HAMAP-Rule" id="MF_00015"/>
    </source>
</evidence>
<comment type="similarity">
    <text evidence="1 12 13">Belongs to the peptidase S24 family.</text>
</comment>
<evidence type="ECO:0000313" key="17">
    <source>
        <dbReference type="Proteomes" id="UP000051717"/>
    </source>
</evidence>
<dbReference type="CDD" id="cd06529">
    <property type="entry name" value="S24_LexA-like"/>
    <property type="match status" value="1"/>
</dbReference>
<dbReference type="SUPFAM" id="SSF46785">
    <property type="entry name" value="Winged helix' DNA-binding domain"/>
    <property type="match status" value="1"/>
</dbReference>
<feature type="active site" description="For autocatalytic cleavage activity" evidence="12">
    <location>
        <position position="159"/>
    </location>
</feature>
<accession>A0A0S8G3J0</accession>
<keyword evidence="11 12" id="KW-0742">SOS response</keyword>
<dbReference type="GO" id="GO:0004252">
    <property type="term" value="F:serine-type endopeptidase activity"/>
    <property type="evidence" value="ECO:0007669"/>
    <property type="project" value="UniProtKB-UniRule"/>
</dbReference>
<reference evidence="16 17" key="1">
    <citation type="journal article" date="2015" name="Microbiome">
        <title>Genomic resolution of linkages in carbon, nitrogen, and sulfur cycling among widespread estuary sediment bacteria.</title>
        <authorList>
            <person name="Baker B.J."/>
            <person name="Lazar C.S."/>
            <person name="Teske A.P."/>
            <person name="Dick G.J."/>
        </authorList>
    </citation>
    <scope>NUCLEOTIDE SEQUENCE [LARGE SCALE GENOMIC DNA]</scope>
    <source>
        <strain evidence="16">SM23_40</strain>
    </source>
</reference>
<feature type="domain" description="Peptidase S24/S26A/S26B/S26C" evidence="14">
    <location>
        <begin position="81"/>
        <end position="194"/>
    </location>
</feature>
<dbReference type="HAMAP" id="MF_00015">
    <property type="entry name" value="LexA"/>
    <property type="match status" value="1"/>
</dbReference>
<dbReference type="Gene3D" id="2.10.109.10">
    <property type="entry name" value="Umud Fragment, subunit A"/>
    <property type="match status" value="1"/>
</dbReference>
<feature type="active site" description="For autocatalytic cleavage activity" evidence="12">
    <location>
        <position position="122"/>
    </location>
</feature>
<evidence type="ECO:0000256" key="5">
    <source>
        <dbReference type="ARBA" id="ARBA00022801"/>
    </source>
</evidence>
<evidence type="ECO:0000256" key="4">
    <source>
        <dbReference type="ARBA" id="ARBA00022763"/>
    </source>
</evidence>
<dbReference type="Pfam" id="PF01726">
    <property type="entry name" value="LexA_DNA_bind"/>
    <property type="match status" value="1"/>
</dbReference>
<keyword evidence="8 12" id="KW-0238">DNA-binding</keyword>
<keyword evidence="5 12" id="KW-0378">Hydrolase</keyword>
<dbReference type="InterPro" id="IPR050077">
    <property type="entry name" value="LexA_repressor"/>
</dbReference>
<dbReference type="InterPro" id="IPR036286">
    <property type="entry name" value="LexA/Signal_pep-like_sf"/>
</dbReference>
<dbReference type="EC" id="3.4.21.88" evidence="12"/>
<protein>
    <recommendedName>
        <fullName evidence="12">LexA repressor</fullName>
        <ecNumber evidence="12">3.4.21.88</ecNumber>
    </recommendedName>
</protein>
<evidence type="ECO:0000256" key="13">
    <source>
        <dbReference type="RuleBase" id="RU003991"/>
    </source>
</evidence>
<dbReference type="NCBIfam" id="TIGR00498">
    <property type="entry name" value="lexA"/>
    <property type="match status" value="1"/>
</dbReference>
<evidence type="ECO:0000259" key="14">
    <source>
        <dbReference type="Pfam" id="PF00717"/>
    </source>
</evidence>
<name>A0A0S8G3J0_UNCT6</name>
<comment type="caution">
    <text evidence="16">The sequence shown here is derived from an EMBL/GenBank/DDBJ whole genome shotgun (WGS) entry which is preliminary data.</text>
</comment>
<dbReference type="InterPro" id="IPR006197">
    <property type="entry name" value="Peptidase_S24_LexA"/>
</dbReference>
<proteinExistence type="inferred from homology"/>